<dbReference type="GO" id="GO:0046872">
    <property type="term" value="F:metal ion binding"/>
    <property type="evidence" value="ECO:0007669"/>
    <property type="project" value="UniProtKB-KW"/>
</dbReference>
<dbReference type="Gene3D" id="3.30.390.10">
    <property type="entry name" value="Enolase-like, N-terminal domain"/>
    <property type="match status" value="1"/>
</dbReference>
<keyword evidence="2" id="KW-0460">Magnesium</keyword>
<dbReference type="Pfam" id="PF13378">
    <property type="entry name" value="MR_MLE_C"/>
    <property type="match status" value="1"/>
</dbReference>
<dbReference type="SFLD" id="SFLDS00001">
    <property type="entry name" value="Enolase"/>
    <property type="match status" value="1"/>
</dbReference>
<evidence type="ECO:0000259" key="4">
    <source>
        <dbReference type="SMART" id="SM00922"/>
    </source>
</evidence>
<keyword evidence="1" id="KW-0479">Metal-binding</keyword>
<name>A0A179T2Z2_9BACI</name>
<dbReference type="Proteomes" id="UP000078534">
    <property type="component" value="Unassembled WGS sequence"/>
</dbReference>
<comment type="caution">
    <text evidence="5">The sequence shown here is derived from an EMBL/GenBank/DDBJ whole genome shotgun (WGS) entry which is preliminary data.</text>
</comment>
<evidence type="ECO:0000256" key="3">
    <source>
        <dbReference type="ARBA" id="ARBA00023239"/>
    </source>
</evidence>
<dbReference type="Pfam" id="PF02746">
    <property type="entry name" value="MR_MLE_N"/>
    <property type="match status" value="1"/>
</dbReference>
<evidence type="ECO:0000313" key="5">
    <source>
        <dbReference type="EMBL" id="OAS86822.1"/>
    </source>
</evidence>
<protein>
    <submittedName>
        <fullName evidence="5">D-galactonate dehydratase</fullName>
    </submittedName>
</protein>
<organism evidence="5 6">
    <name type="scientific">Metabacillus litoralis</name>
    <dbReference type="NCBI Taxonomy" id="152268"/>
    <lineage>
        <taxon>Bacteria</taxon>
        <taxon>Bacillati</taxon>
        <taxon>Bacillota</taxon>
        <taxon>Bacilli</taxon>
        <taxon>Bacillales</taxon>
        <taxon>Bacillaceae</taxon>
        <taxon>Metabacillus</taxon>
    </lineage>
</organism>
<dbReference type="SUPFAM" id="SSF51604">
    <property type="entry name" value="Enolase C-terminal domain-like"/>
    <property type="match status" value="1"/>
</dbReference>
<dbReference type="GO" id="GO:0008869">
    <property type="term" value="F:galactonate dehydratase activity"/>
    <property type="evidence" value="ECO:0007669"/>
    <property type="project" value="InterPro"/>
</dbReference>
<feature type="domain" description="Mandelate racemase/muconate lactonizing enzyme C-terminal" evidence="4">
    <location>
        <begin position="125"/>
        <end position="230"/>
    </location>
</feature>
<dbReference type="SFLD" id="SFLDF00003">
    <property type="entry name" value="D-galactonate_dehydratase"/>
    <property type="match status" value="1"/>
</dbReference>
<dbReference type="FunFam" id="3.30.390.10:FF:000003">
    <property type="entry name" value="D-galactonate dehydratase"/>
    <property type="match status" value="1"/>
</dbReference>
<dbReference type="EMBL" id="LWSG01000012">
    <property type="protein sequence ID" value="OAS86822.1"/>
    <property type="molecule type" value="Genomic_DNA"/>
</dbReference>
<dbReference type="STRING" id="152268.A6K24_04770"/>
<evidence type="ECO:0000256" key="2">
    <source>
        <dbReference type="ARBA" id="ARBA00022842"/>
    </source>
</evidence>
<dbReference type="InterPro" id="IPR023592">
    <property type="entry name" value="Galactonate_deHydtase"/>
</dbReference>
<dbReference type="GO" id="GO:0009063">
    <property type="term" value="P:amino acid catabolic process"/>
    <property type="evidence" value="ECO:0007669"/>
    <property type="project" value="InterPro"/>
</dbReference>
<dbReference type="InterPro" id="IPR029017">
    <property type="entry name" value="Enolase-like_N"/>
</dbReference>
<reference evidence="6" key="1">
    <citation type="submission" date="2016-04" db="EMBL/GenBank/DDBJ databases">
        <authorList>
            <person name="Lyu Z."/>
            <person name="Lyu W."/>
        </authorList>
    </citation>
    <scope>NUCLEOTIDE SEQUENCE [LARGE SCALE GENOMIC DNA]</scope>
    <source>
        <strain evidence="6">C44</strain>
    </source>
</reference>
<dbReference type="AlphaFoldDB" id="A0A179T2Z2"/>
<dbReference type="InterPro" id="IPR013342">
    <property type="entry name" value="Mandelate_racemase_C"/>
</dbReference>
<dbReference type="GO" id="GO:0034194">
    <property type="term" value="P:D-galactonate catabolic process"/>
    <property type="evidence" value="ECO:0007669"/>
    <property type="project" value="InterPro"/>
</dbReference>
<dbReference type="InterPro" id="IPR034593">
    <property type="entry name" value="DgoD-like"/>
</dbReference>
<dbReference type="SMART" id="SM00922">
    <property type="entry name" value="MR_MLE"/>
    <property type="match status" value="1"/>
</dbReference>
<dbReference type="PANTHER" id="PTHR48080">
    <property type="entry name" value="D-GALACTONATE DEHYDRATASE-RELATED"/>
    <property type="match status" value="1"/>
</dbReference>
<dbReference type="PROSITE" id="PS00908">
    <property type="entry name" value="MR_MLE_1"/>
    <property type="match status" value="1"/>
</dbReference>
<dbReference type="NCBIfam" id="NF010624">
    <property type="entry name" value="PRK14017.1"/>
    <property type="match status" value="1"/>
</dbReference>
<evidence type="ECO:0000256" key="1">
    <source>
        <dbReference type="ARBA" id="ARBA00022723"/>
    </source>
</evidence>
<proteinExistence type="predicted"/>
<dbReference type="Gene3D" id="3.20.20.120">
    <property type="entry name" value="Enolase-like C-terminal domain"/>
    <property type="match status" value="1"/>
</dbReference>
<keyword evidence="3" id="KW-0456">Lyase</keyword>
<accession>A0A179T2Z2</accession>
<dbReference type="OrthoDB" id="9775391at2"/>
<dbReference type="InterPro" id="IPR036849">
    <property type="entry name" value="Enolase-like_C_sf"/>
</dbReference>
<dbReference type="CDD" id="cd03325">
    <property type="entry name" value="D-galactonate_dehydratase"/>
    <property type="match status" value="1"/>
</dbReference>
<dbReference type="SFLD" id="SFLDG00179">
    <property type="entry name" value="mandelate_racemase"/>
    <property type="match status" value="1"/>
</dbReference>
<gene>
    <name evidence="5" type="ORF">A6K24_04770</name>
</gene>
<dbReference type="InterPro" id="IPR029065">
    <property type="entry name" value="Enolase_C-like"/>
</dbReference>
<dbReference type="RefSeq" id="WP_066331432.1">
    <property type="nucleotide sequence ID" value="NZ_LWSG01000012.1"/>
</dbReference>
<evidence type="ECO:0000313" key="6">
    <source>
        <dbReference type="Proteomes" id="UP000078534"/>
    </source>
</evidence>
<keyword evidence="6" id="KW-1185">Reference proteome</keyword>
<dbReference type="SUPFAM" id="SSF54826">
    <property type="entry name" value="Enolase N-terminal domain-like"/>
    <property type="match status" value="1"/>
</dbReference>
<dbReference type="InterPro" id="IPR013341">
    <property type="entry name" value="Mandelate_racemase_N_dom"/>
</dbReference>
<sequence>MKITGYELFQVPPRWLFLKIVTDEGIVGWGEPVIEGRAETVGTAVKELMENLIGKDPHRIEDHWSMMYRSGFYRGGPILMSAIAGIDQALWDIKGKYFNAPIYELLGGACRDSIRVYSWIGGDRPIDVGLAAQSAVEAGFTAVKMNGTEELQIIDSYEKIDQAVERIAAVREAVGPYIGIGIDFHGRVHKPMAKVLAKELEAFRPMFIEEPVLSDNNEALREIAKATSIPIATGERMFSRWEYKNLLKDGYVDIIQPDLSHAGGITECKKIISMAEAFDVAAAPHCPLGPIALAACLQVDATCHNAFIQEQSLGIHYNQGNDLLDYIVEKKVFEYKDGYVKIPTGPGLGIEIDEDHVRKLANVGHNWRNPIWRHKDGSIAEW</sequence>
<dbReference type="PANTHER" id="PTHR48080:SF2">
    <property type="entry name" value="D-GALACTONATE DEHYDRATASE"/>
    <property type="match status" value="1"/>
</dbReference>
<dbReference type="InterPro" id="IPR018110">
    <property type="entry name" value="Mandel_Rmase/mucon_lact_enz_CS"/>
</dbReference>
<dbReference type="PROSITE" id="PS00909">
    <property type="entry name" value="MR_MLE_2"/>
    <property type="match status" value="1"/>
</dbReference>